<dbReference type="EMBL" id="BONK01000014">
    <property type="protein sequence ID" value="GIG22975.1"/>
    <property type="molecule type" value="Genomic_DNA"/>
</dbReference>
<protein>
    <submittedName>
        <fullName evidence="1">Uncharacterized protein</fullName>
    </submittedName>
</protein>
<reference evidence="1" key="1">
    <citation type="submission" date="2021-01" db="EMBL/GenBank/DDBJ databases">
        <title>Whole genome shotgun sequence of Cellulomonas chitinilytica NBRC 110799.</title>
        <authorList>
            <person name="Komaki H."/>
            <person name="Tamura T."/>
        </authorList>
    </citation>
    <scope>NUCLEOTIDE SEQUENCE</scope>
    <source>
        <strain evidence="1">NBRC 110799</strain>
    </source>
</reference>
<sequence>MCVRVLGFSETTLPDDAPRHAVRFPVVLARVDPGLVRVSSGEVVLGYLSPSWSRTVDFDLWECEQLGVAAVARGVLSGPPGQRDMHVMLAWRRPRR</sequence>
<gene>
    <name evidence="1" type="ORF">Cch01nite_36990</name>
</gene>
<name>A0A919P5A5_9CELL</name>
<evidence type="ECO:0000313" key="1">
    <source>
        <dbReference type="EMBL" id="GIG22975.1"/>
    </source>
</evidence>
<comment type="caution">
    <text evidence="1">The sequence shown here is derived from an EMBL/GenBank/DDBJ whole genome shotgun (WGS) entry which is preliminary data.</text>
</comment>
<dbReference type="AlphaFoldDB" id="A0A919P5A5"/>
<proteinExistence type="predicted"/>
<dbReference type="Proteomes" id="UP000632740">
    <property type="component" value="Unassembled WGS sequence"/>
</dbReference>
<accession>A0A919P5A5</accession>
<keyword evidence="2" id="KW-1185">Reference proteome</keyword>
<organism evidence="1 2">
    <name type="scientific">Cellulomonas chitinilytica</name>
    <dbReference type="NCBI Taxonomy" id="398759"/>
    <lineage>
        <taxon>Bacteria</taxon>
        <taxon>Bacillati</taxon>
        <taxon>Actinomycetota</taxon>
        <taxon>Actinomycetes</taxon>
        <taxon>Micrococcales</taxon>
        <taxon>Cellulomonadaceae</taxon>
        <taxon>Cellulomonas</taxon>
    </lineage>
</organism>
<evidence type="ECO:0000313" key="2">
    <source>
        <dbReference type="Proteomes" id="UP000632740"/>
    </source>
</evidence>